<dbReference type="InterPro" id="IPR055482">
    <property type="entry name" value="DUF7054"/>
</dbReference>
<dbReference type="InterPro" id="IPR040358">
    <property type="entry name" value="At4g22758-like"/>
</dbReference>
<comment type="caution">
    <text evidence="3">The sequence shown here is derived from an EMBL/GenBank/DDBJ whole genome shotgun (WGS) entry which is preliminary data.</text>
</comment>
<reference evidence="3 4" key="1">
    <citation type="journal article" date="2023" name="Plants (Basel)">
        <title>Bridging the Gap: Combining Genomics and Transcriptomics Approaches to Understand Stylosanthes scabra, an Orphan Legume from the Brazilian Caatinga.</title>
        <authorList>
            <person name="Ferreira-Neto J.R.C."/>
            <person name="da Silva M.D."/>
            <person name="Binneck E."/>
            <person name="de Melo N.F."/>
            <person name="da Silva R.H."/>
            <person name="de Melo A.L.T.M."/>
            <person name="Pandolfi V."/>
            <person name="Bustamante F.O."/>
            <person name="Brasileiro-Vidal A.C."/>
            <person name="Benko-Iseppon A.M."/>
        </authorList>
    </citation>
    <scope>NUCLEOTIDE SEQUENCE [LARGE SCALE GENOMIC DNA]</scope>
    <source>
        <tissue evidence="3">Leaves</tissue>
    </source>
</reference>
<evidence type="ECO:0000259" key="2">
    <source>
        <dbReference type="Pfam" id="PF23156"/>
    </source>
</evidence>
<dbReference type="PANTHER" id="PTHR33270">
    <property type="entry name" value="BNAC05G50380D PROTEIN"/>
    <property type="match status" value="1"/>
</dbReference>
<dbReference type="EMBL" id="JASCZI010181272">
    <property type="protein sequence ID" value="MED6180623.1"/>
    <property type="molecule type" value="Genomic_DNA"/>
</dbReference>
<evidence type="ECO:0000256" key="1">
    <source>
        <dbReference type="SAM" id="MobiDB-lite"/>
    </source>
</evidence>
<name>A0ABU6W939_9FABA</name>
<evidence type="ECO:0000313" key="4">
    <source>
        <dbReference type="Proteomes" id="UP001341840"/>
    </source>
</evidence>
<organism evidence="3 4">
    <name type="scientific">Stylosanthes scabra</name>
    <dbReference type="NCBI Taxonomy" id="79078"/>
    <lineage>
        <taxon>Eukaryota</taxon>
        <taxon>Viridiplantae</taxon>
        <taxon>Streptophyta</taxon>
        <taxon>Embryophyta</taxon>
        <taxon>Tracheophyta</taxon>
        <taxon>Spermatophyta</taxon>
        <taxon>Magnoliopsida</taxon>
        <taxon>eudicotyledons</taxon>
        <taxon>Gunneridae</taxon>
        <taxon>Pentapetalae</taxon>
        <taxon>rosids</taxon>
        <taxon>fabids</taxon>
        <taxon>Fabales</taxon>
        <taxon>Fabaceae</taxon>
        <taxon>Papilionoideae</taxon>
        <taxon>50 kb inversion clade</taxon>
        <taxon>dalbergioids sensu lato</taxon>
        <taxon>Dalbergieae</taxon>
        <taxon>Pterocarpus clade</taxon>
        <taxon>Stylosanthes</taxon>
    </lineage>
</organism>
<dbReference type="Proteomes" id="UP001341840">
    <property type="component" value="Unassembled WGS sequence"/>
</dbReference>
<gene>
    <name evidence="3" type="ORF">PIB30_011926</name>
</gene>
<feature type="region of interest" description="Disordered" evidence="1">
    <location>
        <begin position="1"/>
        <end position="43"/>
    </location>
</feature>
<protein>
    <recommendedName>
        <fullName evidence="2">DUF7054 domain-containing protein</fullName>
    </recommendedName>
</protein>
<dbReference type="Pfam" id="PF23156">
    <property type="entry name" value="DUF7054"/>
    <property type="match status" value="1"/>
</dbReference>
<keyword evidence="4" id="KW-1185">Reference proteome</keyword>
<sequence length="200" mass="21892">MPSHKSNRSPGHVDTHRKNRLSNKSSSFHSHNAMTQATAELRRPRTVPDLISYRNAAVASPEVSPRLPPKLLLKVTLLGSLAPVQLLMRPDSTVGDLISAAVRQFMKEGRRPILPTDEPSGFDLHYSQFSLESLNREGKVIELGSRSFFLCPKKASNGGAAVEKGARKKYASCAEEAGKVREANGGGGAFSWLKLMHFML</sequence>
<evidence type="ECO:0000313" key="3">
    <source>
        <dbReference type="EMBL" id="MED6180623.1"/>
    </source>
</evidence>
<proteinExistence type="predicted"/>
<dbReference type="PANTHER" id="PTHR33270:SF46">
    <property type="match status" value="1"/>
</dbReference>
<feature type="domain" description="DUF7054" evidence="2">
    <location>
        <begin position="69"/>
        <end position="151"/>
    </location>
</feature>
<accession>A0ABU6W939</accession>
<feature type="compositionally biased region" description="Polar residues" evidence="1">
    <location>
        <begin position="22"/>
        <end position="38"/>
    </location>
</feature>